<comment type="caution">
    <text evidence="2">The sequence shown here is derived from an EMBL/GenBank/DDBJ whole genome shotgun (WGS) entry which is preliminary data.</text>
</comment>
<organism evidence="2 3">
    <name type="scientific">Sodaliphilus pleomorphus</name>
    <dbReference type="NCBI Taxonomy" id="2606626"/>
    <lineage>
        <taxon>Bacteria</taxon>
        <taxon>Pseudomonadati</taxon>
        <taxon>Bacteroidota</taxon>
        <taxon>Bacteroidia</taxon>
        <taxon>Bacteroidales</taxon>
        <taxon>Muribaculaceae</taxon>
        <taxon>Sodaliphilus</taxon>
    </lineage>
</organism>
<evidence type="ECO:0000313" key="2">
    <source>
        <dbReference type="EMBL" id="MSS18461.1"/>
    </source>
</evidence>
<proteinExistence type="predicted"/>
<keyword evidence="1" id="KW-0732">Signal</keyword>
<sequence length="557" mass="61586">MKHYYFFLLAALAASGVTATAQTEIAQADTREQLLKQSVKLPFKIASKQQVQRFASYKAGADTSIISEQPAGNYKIYSRTGSAVYSDWDGLYAMDQSSFVAEMVTGSNGKVWLRNILTMVNNDNWVKGTLSTDGKKLTIDPDQYIAYDQYAQSYMQLKHAKLNMVVNGTDTTYTYVPDGKPITYTVTDTAIVLDNAATPGEGLAAFYAGGDSNGKWANFTDVNTVMRPKDVTIVTPPAGLTTERYSVVSTRPYSDGVNTKDVNWVNVGTSGNQLYISGLSSSLPADTWVVGNIAPDKKTVTFPYGQVMAVKHAYLYYIMAADTTVASSPWGNYTSYKLGGELSLDYNDATRQLSTPRVLVINTNLGQFLSTDTRLIEPVMSPFTAKAATPHTPVIVNVGDFWQQEGDYSLAFTVSPFAEDSTILDPNHLYFRIYLDSTLFTFTSAAYPTLSQDLTEIPINFIDNDWFKVSENMHFTYIQQNGFSRMGVQLVYNDGSNEKASDIAWWQMPNTAVTSVTTHKATKPSGIYDLTGRRYSSTVDLQPGFYIINGEKKMIVK</sequence>
<feature type="chain" id="PRO_5026933999" evidence="1">
    <location>
        <begin position="22"/>
        <end position="557"/>
    </location>
</feature>
<keyword evidence="3" id="KW-1185">Reference proteome</keyword>
<dbReference type="AlphaFoldDB" id="A0A6L5XG28"/>
<accession>A0A6L5XG28</accession>
<protein>
    <submittedName>
        <fullName evidence="2">Uncharacterized protein</fullName>
    </submittedName>
</protein>
<evidence type="ECO:0000313" key="3">
    <source>
        <dbReference type="Proteomes" id="UP000483362"/>
    </source>
</evidence>
<gene>
    <name evidence="2" type="ORF">FYJ29_11950</name>
</gene>
<name>A0A6L5XG28_9BACT</name>
<evidence type="ECO:0000256" key="1">
    <source>
        <dbReference type="SAM" id="SignalP"/>
    </source>
</evidence>
<dbReference type="Proteomes" id="UP000483362">
    <property type="component" value="Unassembled WGS sequence"/>
</dbReference>
<dbReference type="RefSeq" id="WP_154327658.1">
    <property type="nucleotide sequence ID" value="NZ_CP045696.1"/>
</dbReference>
<reference evidence="2 3" key="1">
    <citation type="submission" date="2019-08" db="EMBL/GenBank/DDBJ databases">
        <title>In-depth cultivation of the pig gut microbiome towards novel bacterial diversity and tailored functional studies.</title>
        <authorList>
            <person name="Wylensek D."/>
            <person name="Hitch T.C.A."/>
            <person name="Clavel T."/>
        </authorList>
    </citation>
    <scope>NUCLEOTIDE SEQUENCE [LARGE SCALE GENOMIC DNA]</scope>
    <source>
        <strain evidence="2 3">Oil-RF-744-WCA-WT-10</strain>
    </source>
</reference>
<dbReference type="EMBL" id="VULT01000022">
    <property type="protein sequence ID" value="MSS18461.1"/>
    <property type="molecule type" value="Genomic_DNA"/>
</dbReference>
<feature type="signal peptide" evidence="1">
    <location>
        <begin position="1"/>
        <end position="21"/>
    </location>
</feature>